<dbReference type="EMBL" id="JABBWM010000075">
    <property type="protein sequence ID" value="KAG2095319.1"/>
    <property type="molecule type" value="Genomic_DNA"/>
</dbReference>
<proteinExistence type="predicted"/>
<protein>
    <submittedName>
        <fullName evidence="2">Uncharacterized protein</fullName>
    </submittedName>
</protein>
<dbReference type="AlphaFoldDB" id="A0A9P7EWK8"/>
<feature type="compositionally biased region" description="Basic and acidic residues" evidence="1">
    <location>
        <begin position="38"/>
        <end position="60"/>
    </location>
</feature>
<dbReference type="GeneID" id="64696446"/>
<reference evidence="2" key="1">
    <citation type="journal article" date="2020" name="New Phytol.">
        <title>Comparative genomics reveals dynamic genome evolution in host specialist ectomycorrhizal fungi.</title>
        <authorList>
            <person name="Lofgren L.A."/>
            <person name="Nguyen N.H."/>
            <person name="Vilgalys R."/>
            <person name="Ruytinx J."/>
            <person name="Liao H.L."/>
            <person name="Branco S."/>
            <person name="Kuo A."/>
            <person name="LaButti K."/>
            <person name="Lipzen A."/>
            <person name="Andreopoulos W."/>
            <person name="Pangilinan J."/>
            <person name="Riley R."/>
            <person name="Hundley H."/>
            <person name="Na H."/>
            <person name="Barry K."/>
            <person name="Grigoriev I.V."/>
            <person name="Stajich J.E."/>
            <person name="Kennedy P.G."/>
        </authorList>
    </citation>
    <scope>NUCLEOTIDE SEQUENCE</scope>
    <source>
        <strain evidence="2">FC423</strain>
    </source>
</reference>
<feature type="region of interest" description="Disordered" evidence="1">
    <location>
        <begin position="19"/>
        <end position="77"/>
    </location>
</feature>
<comment type="caution">
    <text evidence="2">The sequence shown here is derived from an EMBL/GenBank/DDBJ whole genome shotgun (WGS) entry which is preliminary data.</text>
</comment>
<organism evidence="2 3">
    <name type="scientific">Suillus discolor</name>
    <dbReference type="NCBI Taxonomy" id="1912936"/>
    <lineage>
        <taxon>Eukaryota</taxon>
        <taxon>Fungi</taxon>
        <taxon>Dikarya</taxon>
        <taxon>Basidiomycota</taxon>
        <taxon>Agaricomycotina</taxon>
        <taxon>Agaricomycetes</taxon>
        <taxon>Agaricomycetidae</taxon>
        <taxon>Boletales</taxon>
        <taxon>Suillineae</taxon>
        <taxon>Suillaceae</taxon>
        <taxon>Suillus</taxon>
    </lineage>
</organism>
<feature type="compositionally biased region" description="Basic and acidic residues" evidence="1">
    <location>
        <begin position="19"/>
        <end position="29"/>
    </location>
</feature>
<evidence type="ECO:0000313" key="2">
    <source>
        <dbReference type="EMBL" id="KAG2095319.1"/>
    </source>
</evidence>
<keyword evidence="3" id="KW-1185">Reference proteome</keyword>
<dbReference type="RefSeq" id="XP_041287834.1">
    <property type="nucleotide sequence ID" value="XM_041434187.1"/>
</dbReference>
<sequence>MSPQDAKCCSIDHARKIVAERREMEMEMKRQRKKHRQREKERQRQRKMERQRQRQAERQRQRQRKRESAEISQLEGKRSGILSRWRRGLSNILGWGERIDGVRGACQGEPSLRKAFESVVVNVSAHFGSVGDSQLF</sequence>
<name>A0A9P7EWK8_9AGAM</name>
<evidence type="ECO:0000313" key="3">
    <source>
        <dbReference type="Proteomes" id="UP000823399"/>
    </source>
</evidence>
<gene>
    <name evidence="2" type="ORF">F5147DRAFT_656965</name>
</gene>
<accession>A0A9P7EWK8</accession>
<evidence type="ECO:0000256" key="1">
    <source>
        <dbReference type="SAM" id="MobiDB-lite"/>
    </source>
</evidence>
<dbReference type="Proteomes" id="UP000823399">
    <property type="component" value="Unassembled WGS sequence"/>
</dbReference>